<evidence type="ECO:0000259" key="6">
    <source>
        <dbReference type="PROSITE" id="PS51005"/>
    </source>
</evidence>
<dbReference type="PROSITE" id="PS51005">
    <property type="entry name" value="NAC"/>
    <property type="match status" value="1"/>
</dbReference>
<dbReference type="KEGG" id="soe:110778048"/>
<reference evidence="8" key="2">
    <citation type="submission" date="2025-08" db="UniProtKB">
        <authorList>
            <consortium name="RefSeq"/>
        </authorList>
    </citation>
    <scope>IDENTIFICATION</scope>
    <source>
        <tissue evidence="8">Leaf</tissue>
    </source>
</reference>
<evidence type="ECO:0000256" key="3">
    <source>
        <dbReference type="ARBA" id="ARBA00023125"/>
    </source>
</evidence>
<dbReference type="SUPFAM" id="SSF101941">
    <property type="entry name" value="NAC domain"/>
    <property type="match status" value="1"/>
</dbReference>
<dbReference type="InterPro" id="IPR003441">
    <property type="entry name" value="NAC-dom"/>
</dbReference>
<keyword evidence="4" id="KW-0804">Transcription</keyword>
<evidence type="ECO:0000256" key="4">
    <source>
        <dbReference type="ARBA" id="ARBA00023163"/>
    </source>
</evidence>
<dbReference type="InterPro" id="IPR036093">
    <property type="entry name" value="NAC_dom_sf"/>
</dbReference>
<evidence type="ECO:0000313" key="7">
    <source>
        <dbReference type="Proteomes" id="UP000813463"/>
    </source>
</evidence>
<organism evidence="7 8">
    <name type="scientific">Spinacia oleracea</name>
    <name type="common">Spinach</name>
    <dbReference type="NCBI Taxonomy" id="3562"/>
    <lineage>
        <taxon>Eukaryota</taxon>
        <taxon>Viridiplantae</taxon>
        <taxon>Streptophyta</taxon>
        <taxon>Embryophyta</taxon>
        <taxon>Tracheophyta</taxon>
        <taxon>Spermatophyta</taxon>
        <taxon>Magnoliopsida</taxon>
        <taxon>eudicotyledons</taxon>
        <taxon>Gunneridae</taxon>
        <taxon>Pentapetalae</taxon>
        <taxon>Caryophyllales</taxon>
        <taxon>Chenopodiaceae</taxon>
        <taxon>Chenopodioideae</taxon>
        <taxon>Anserineae</taxon>
        <taxon>Spinacia</taxon>
    </lineage>
</organism>
<evidence type="ECO:0000256" key="1">
    <source>
        <dbReference type="ARBA" id="ARBA00004123"/>
    </source>
</evidence>
<gene>
    <name evidence="8" type="primary">LOC110778048</name>
</gene>
<name>A0A9R0JL39_SPIOL</name>
<dbReference type="GO" id="GO:0006355">
    <property type="term" value="P:regulation of DNA-templated transcription"/>
    <property type="evidence" value="ECO:0007669"/>
    <property type="project" value="InterPro"/>
</dbReference>
<dbReference type="PANTHER" id="PTHR31989">
    <property type="entry name" value="NAC DOMAIN-CONTAINING PROTEIN 82-RELATED"/>
    <property type="match status" value="1"/>
</dbReference>
<dbReference type="Pfam" id="PF02365">
    <property type="entry name" value="NAM"/>
    <property type="match status" value="1"/>
</dbReference>
<dbReference type="OrthoDB" id="1674324at2759"/>
<dbReference type="RefSeq" id="XP_021838298.1">
    <property type="nucleotide sequence ID" value="XM_021982606.2"/>
</dbReference>
<dbReference type="Gene3D" id="2.170.150.80">
    <property type="entry name" value="NAC domain"/>
    <property type="match status" value="1"/>
</dbReference>
<proteinExistence type="predicted"/>
<keyword evidence="2" id="KW-0805">Transcription regulation</keyword>
<sequence>MGDPKAPSSPSALPPGCRFYPSEEQLLSYYLRRKNHHDSLPLQSSSSNSTPSTSNADFYDAIKEINLYNFNPFELPELTCFSFGYRGRKRHWYCYTERVNGGMEEREIRRRAGFGFWKRKGRVRDVMGNGGNVILGRRKCFIFYLEKLSGRTAVRTDWFMYEYALIDSVKASFVVCRVFVKSRAPKSISEHALSSCAEASITTVRHIGIQHDGSTLSALDGDKAHGCYYLNGKIAGQPTDLIEETELNIPVKLPDHVDSADLLVNSLTPRHLVSILEGDFIELDDLL</sequence>
<keyword evidence="3" id="KW-0238">DNA-binding</keyword>
<dbReference type="Proteomes" id="UP000813463">
    <property type="component" value="Chromosome 3"/>
</dbReference>
<dbReference type="GO" id="GO:0005634">
    <property type="term" value="C:nucleus"/>
    <property type="evidence" value="ECO:0007669"/>
    <property type="project" value="UniProtKB-SubCell"/>
</dbReference>
<accession>A0A9R0JL39</accession>
<evidence type="ECO:0000256" key="5">
    <source>
        <dbReference type="ARBA" id="ARBA00023242"/>
    </source>
</evidence>
<keyword evidence="7" id="KW-1185">Reference proteome</keyword>
<evidence type="ECO:0000256" key="2">
    <source>
        <dbReference type="ARBA" id="ARBA00023015"/>
    </source>
</evidence>
<keyword evidence="5" id="KW-0539">Nucleus</keyword>
<evidence type="ECO:0000313" key="8">
    <source>
        <dbReference type="RefSeq" id="XP_021838298.1"/>
    </source>
</evidence>
<dbReference type="AlphaFoldDB" id="A0A9R0JL39"/>
<feature type="domain" description="NAC" evidence="6">
    <location>
        <begin position="13"/>
        <end position="181"/>
    </location>
</feature>
<dbReference type="GeneID" id="110778048"/>
<comment type="subcellular location">
    <subcellularLocation>
        <location evidence="1">Nucleus</location>
    </subcellularLocation>
</comment>
<dbReference type="GO" id="GO:0003677">
    <property type="term" value="F:DNA binding"/>
    <property type="evidence" value="ECO:0007669"/>
    <property type="project" value="UniProtKB-KW"/>
</dbReference>
<reference evidence="7" key="1">
    <citation type="journal article" date="2021" name="Nat. Commun.">
        <title>Genomic analyses provide insights into spinach domestication and the genetic basis of agronomic traits.</title>
        <authorList>
            <person name="Cai X."/>
            <person name="Sun X."/>
            <person name="Xu C."/>
            <person name="Sun H."/>
            <person name="Wang X."/>
            <person name="Ge C."/>
            <person name="Zhang Z."/>
            <person name="Wang Q."/>
            <person name="Fei Z."/>
            <person name="Jiao C."/>
            <person name="Wang Q."/>
        </authorList>
    </citation>
    <scope>NUCLEOTIDE SEQUENCE [LARGE SCALE GENOMIC DNA]</scope>
    <source>
        <strain evidence="7">cv. Varoflay</strain>
    </source>
</reference>
<protein>
    <submittedName>
        <fullName evidence="8">NAC transcription factor 29 isoform X1</fullName>
    </submittedName>
</protein>